<dbReference type="InterPro" id="IPR050922">
    <property type="entry name" value="LytR/CpsA/Psr_CW_biosynth"/>
</dbReference>
<dbReference type="AlphaFoldDB" id="A0A6G8AKY2"/>
<comment type="similarity">
    <text evidence="1">Belongs to the LytR/CpsA/Psr (LCP) family.</text>
</comment>
<feature type="domain" description="Cell envelope-related transcriptional attenuator" evidence="5">
    <location>
        <begin position="207"/>
        <end position="267"/>
    </location>
</feature>
<proteinExistence type="inferred from homology"/>
<gene>
    <name evidence="6" type="ORF">G7081_00375</name>
</gene>
<dbReference type="PANTHER" id="PTHR33392:SF6">
    <property type="entry name" value="POLYISOPRENYL-TEICHOIC ACID--PEPTIDOGLYCAN TEICHOIC ACID TRANSFERASE TAGU"/>
    <property type="match status" value="1"/>
</dbReference>
<feature type="compositionally biased region" description="Polar residues" evidence="3">
    <location>
        <begin position="492"/>
        <end position="507"/>
    </location>
</feature>
<dbReference type="NCBIfam" id="TIGR00350">
    <property type="entry name" value="lytR_cpsA_psr"/>
    <property type="match status" value="1"/>
</dbReference>
<evidence type="ECO:0000259" key="5">
    <source>
        <dbReference type="Pfam" id="PF03816"/>
    </source>
</evidence>
<name>A0A6G8AKY2_9ENTE</name>
<keyword evidence="7" id="KW-1185">Reference proteome</keyword>
<feature type="transmembrane region" description="Helical" evidence="4">
    <location>
        <begin position="133"/>
        <end position="157"/>
    </location>
</feature>
<evidence type="ECO:0000256" key="1">
    <source>
        <dbReference type="ARBA" id="ARBA00006068"/>
    </source>
</evidence>
<feature type="region of interest" description="Disordered" evidence="3">
    <location>
        <begin position="475"/>
        <end position="507"/>
    </location>
</feature>
<keyword evidence="4" id="KW-1133">Transmembrane helix</keyword>
<organism evidence="6 7">
    <name type="scientific">Vagococcus coleopterorum</name>
    <dbReference type="NCBI Taxonomy" id="2714946"/>
    <lineage>
        <taxon>Bacteria</taxon>
        <taxon>Bacillati</taxon>
        <taxon>Bacillota</taxon>
        <taxon>Bacilli</taxon>
        <taxon>Lactobacillales</taxon>
        <taxon>Enterococcaceae</taxon>
        <taxon>Vagococcus</taxon>
    </lineage>
</organism>
<dbReference type="PANTHER" id="PTHR33392">
    <property type="entry name" value="POLYISOPRENYL-TEICHOIC ACID--PEPTIDOGLYCAN TEICHOIC ACID TRANSFERASE TAGU"/>
    <property type="match status" value="1"/>
</dbReference>
<evidence type="ECO:0000256" key="4">
    <source>
        <dbReference type="SAM" id="Phobius"/>
    </source>
</evidence>
<feature type="region of interest" description="Disordered" evidence="3">
    <location>
        <begin position="38"/>
        <end position="57"/>
    </location>
</feature>
<sequence length="507" mass="56971">MNKDEINKLLRGDDYDFSTISDDVKNEFLEKSKAEANIEDTHYNEETTKEVSYSEESAEDVMSDREAVFASFDNDYSADDMIDETLMAEPDKKTAKKNKKDEKKALKQREKELKTELKEVKKARKRKSGNKRFVKWIILLLLLSLVGGLGVAAYNLYAKTDKVIANAFRPRENASKLNENIDPLKDPISILVLGVDNDEERDLGSTRTDTMMLMTVNPSREKITMTTIPRDTYTQINSQNFVGKAKINSAFAYGGIDSAVDSVEYLFADKDIDPSTGAAVPVNVTPINYYMTVDFKAFEEIIDALGGIELDVPYDISENYEHDDYLQNPGAMIIPKGKQVLKGKDALVFARIRKVDDDIKRGERQQQVVAAAVKKATSIGSIPKLQKMVEAVDGHFTTDMDMTVMKKIAESGLTKNYKIEPYTFDFTNLDLEDGQEAIELTPESLAVIKHRIRLNLGLDEEDAVMDAADFKVKSYENSDDDTTEVSDKQNSETESFNGNTTTNDLVQ</sequence>
<evidence type="ECO:0000256" key="2">
    <source>
        <dbReference type="SAM" id="Coils"/>
    </source>
</evidence>
<accession>A0A6G8AKY2</accession>
<dbReference type="Pfam" id="PF03816">
    <property type="entry name" value="LytR_cpsA_psr"/>
    <property type="match status" value="2"/>
</dbReference>
<protein>
    <submittedName>
        <fullName evidence="6">LCP family protein</fullName>
    </submittedName>
</protein>
<keyword evidence="2" id="KW-0175">Coiled coil</keyword>
<keyword evidence="4" id="KW-0472">Membrane</keyword>
<evidence type="ECO:0000256" key="3">
    <source>
        <dbReference type="SAM" id="MobiDB-lite"/>
    </source>
</evidence>
<dbReference type="InterPro" id="IPR004474">
    <property type="entry name" value="LytR_CpsA_psr"/>
</dbReference>
<dbReference type="Proteomes" id="UP000500890">
    <property type="component" value="Chromosome"/>
</dbReference>
<evidence type="ECO:0000313" key="6">
    <source>
        <dbReference type="EMBL" id="QIL45647.1"/>
    </source>
</evidence>
<dbReference type="EMBL" id="CP049886">
    <property type="protein sequence ID" value="QIL45647.1"/>
    <property type="molecule type" value="Genomic_DNA"/>
</dbReference>
<feature type="compositionally biased region" description="Basic and acidic residues" evidence="3">
    <location>
        <begin position="38"/>
        <end position="49"/>
    </location>
</feature>
<feature type="coiled-coil region" evidence="2">
    <location>
        <begin position="92"/>
        <end position="126"/>
    </location>
</feature>
<evidence type="ECO:0000313" key="7">
    <source>
        <dbReference type="Proteomes" id="UP000500890"/>
    </source>
</evidence>
<reference evidence="6 7" key="1">
    <citation type="submission" date="2020-03" db="EMBL/GenBank/DDBJ databases">
        <title>Vagococcus sp. nov., isolated from beetles.</title>
        <authorList>
            <person name="Hyun D.-W."/>
            <person name="Bae J.-W."/>
        </authorList>
    </citation>
    <scope>NUCLEOTIDE SEQUENCE [LARGE SCALE GENOMIC DNA]</scope>
    <source>
        <strain evidence="6 7">HDW17A</strain>
    </source>
</reference>
<keyword evidence="4" id="KW-0812">Transmembrane</keyword>
<dbReference type="KEGG" id="vah:G7081_00375"/>
<dbReference type="RefSeq" id="WP_166006353.1">
    <property type="nucleotide sequence ID" value="NZ_CP049886.1"/>
</dbReference>
<dbReference type="Gene3D" id="3.40.630.190">
    <property type="entry name" value="LCP protein"/>
    <property type="match status" value="1"/>
</dbReference>
<feature type="domain" description="Cell envelope-related transcriptional attenuator" evidence="5">
    <location>
        <begin position="286"/>
        <end position="377"/>
    </location>
</feature>